<gene>
    <name evidence="1" type="ORF">F8154_03090</name>
</gene>
<dbReference type="Proteomes" id="UP000432715">
    <property type="component" value="Unassembled WGS sequence"/>
</dbReference>
<evidence type="ECO:0000313" key="2">
    <source>
        <dbReference type="Proteomes" id="UP000432715"/>
    </source>
</evidence>
<dbReference type="AlphaFoldDB" id="A0A6I0FEB7"/>
<proteinExistence type="predicted"/>
<keyword evidence="2" id="KW-1185">Reference proteome</keyword>
<organism evidence="1 2">
    <name type="scientific">Alkaliphilus pronyensis</name>
    <dbReference type="NCBI Taxonomy" id="1482732"/>
    <lineage>
        <taxon>Bacteria</taxon>
        <taxon>Bacillati</taxon>
        <taxon>Bacillota</taxon>
        <taxon>Clostridia</taxon>
        <taxon>Peptostreptococcales</taxon>
        <taxon>Natronincolaceae</taxon>
        <taxon>Alkaliphilus</taxon>
    </lineage>
</organism>
<name>A0A6I0FEB7_9FIRM</name>
<comment type="caution">
    <text evidence="1">The sequence shown here is derived from an EMBL/GenBank/DDBJ whole genome shotgun (WGS) entry which is preliminary data.</text>
</comment>
<dbReference type="EMBL" id="WBZC01000010">
    <property type="protein sequence ID" value="KAB3537409.1"/>
    <property type="molecule type" value="Genomic_DNA"/>
</dbReference>
<evidence type="ECO:0000313" key="1">
    <source>
        <dbReference type="EMBL" id="KAB3537409.1"/>
    </source>
</evidence>
<accession>A0A6I0FEB7</accession>
<dbReference type="OrthoDB" id="2716638at2"/>
<protein>
    <submittedName>
        <fullName evidence="1">Uncharacterized protein</fullName>
    </submittedName>
</protein>
<sequence length="208" mass="23362">MKLHKYLVIIIVCFVANVGCSYKDVDNKTIAYISSNVGSEYENTFKDLNLGVLFDFNFKLNVADKSWVNIWVEGYSNGKAVTPLPITQLSYGLSPNQVEEGKMGFGIINSNSNEPLLFLYSTGVSVLPHTVDNYFLDNSGIYTWDYAIGSETVGIEYGEEIVLAVYRQGKDSIRVAYNYQDSESLKQMIEEDSTVLLLKLKIREADES</sequence>
<reference evidence="1 2" key="1">
    <citation type="submission" date="2019-10" db="EMBL/GenBank/DDBJ databases">
        <title>Alkaliphilus serpentinus sp. nov. and Alkaliphilus pronyensis sp. nov., two novel anaerobic alkaliphilic species isolated from the serpentinized-hosted hydrothermal field of the Prony Bay (New Caledonia).</title>
        <authorList>
            <person name="Postec A."/>
        </authorList>
    </citation>
    <scope>NUCLEOTIDE SEQUENCE [LARGE SCALE GENOMIC DNA]</scope>
    <source>
        <strain evidence="1 2">LacV</strain>
    </source>
</reference>